<dbReference type="InterPro" id="IPR049358">
    <property type="entry name" value="T6SS_TssR-like_C"/>
</dbReference>
<name>A0A7H9DSK8_9FLAO</name>
<dbReference type="Pfam" id="PF17643">
    <property type="entry name" value="TssR"/>
    <property type="match status" value="1"/>
</dbReference>
<gene>
    <name evidence="5" type="ORF">FH779_06315</name>
</gene>
<evidence type="ECO:0000259" key="3">
    <source>
        <dbReference type="Pfam" id="PF20781"/>
    </source>
</evidence>
<dbReference type="KEGG" id="efal:FH779_06315"/>
<dbReference type="Pfam" id="PF20782">
    <property type="entry name" value="TssR_VWA"/>
    <property type="match status" value="1"/>
</dbReference>
<dbReference type="GeneID" id="78401062"/>
<evidence type="ECO:0000259" key="1">
    <source>
        <dbReference type="Pfam" id="PF17643"/>
    </source>
</evidence>
<evidence type="ECO:0000313" key="5">
    <source>
        <dbReference type="EMBL" id="QLL57716.1"/>
    </source>
</evidence>
<dbReference type="Pfam" id="PF20781">
    <property type="entry name" value="TssR_C"/>
    <property type="match status" value="1"/>
</dbReference>
<dbReference type="Proteomes" id="UP000510643">
    <property type="component" value="Chromosome"/>
</dbReference>
<dbReference type="EMBL" id="CP040908">
    <property type="protein sequence ID" value="QLL57716.1"/>
    <property type="molecule type" value="Genomic_DNA"/>
</dbReference>
<evidence type="ECO:0000259" key="4">
    <source>
        <dbReference type="Pfam" id="PF20782"/>
    </source>
</evidence>
<reference evidence="5 6" key="1">
    <citation type="submission" date="2019-06" db="EMBL/GenBank/DDBJ databases">
        <title>Emergence of pandrug resistant Empedobacter falsenii in China.</title>
        <authorList>
            <person name="Dong N."/>
            <person name="Chen S."/>
            <person name="Zhang R."/>
        </authorList>
    </citation>
    <scope>NUCLEOTIDE SEQUENCE [LARGE SCALE GENOMIC DNA]</scope>
    <source>
        <strain evidence="5 6">1681-1</strain>
    </source>
</reference>
<protein>
    <submittedName>
        <fullName evidence="5">VWA domain-containing protein</fullName>
    </submittedName>
</protein>
<keyword evidence="6" id="KW-1185">Reference proteome</keyword>
<feature type="domain" description="Type VI secretion system TssR-like N-terminal barrel" evidence="1">
    <location>
        <begin position="29"/>
        <end position="129"/>
    </location>
</feature>
<accession>A0A7H9DSK8</accession>
<dbReference type="SUPFAM" id="SSF53300">
    <property type="entry name" value="vWA-like"/>
    <property type="match status" value="1"/>
</dbReference>
<dbReference type="Pfam" id="PF20780">
    <property type="entry name" value="TssR_M"/>
    <property type="match status" value="1"/>
</dbReference>
<evidence type="ECO:0000313" key="6">
    <source>
        <dbReference type="Proteomes" id="UP000510643"/>
    </source>
</evidence>
<dbReference type="Gene3D" id="3.40.50.410">
    <property type="entry name" value="von Willebrand factor, type A domain"/>
    <property type="match status" value="1"/>
</dbReference>
<evidence type="ECO:0000259" key="2">
    <source>
        <dbReference type="Pfam" id="PF20780"/>
    </source>
</evidence>
<dbReference type="PROSITE" id="PS51257">
    <property type="entry name" value="PROKAR_LIPOPROTEIN"/>
    <property type="match status" value="1"/>
</dbReference>
<proteinExistence type="predicted"/>
<dbReference type="InterPro" id="IPR036465">
    <property type="entry name" value="vWFA_dom_sf"/>
</dbReference>
<sequence>MKKHILPITLALTASCLISSCSVKLPAQRTPNQSIYGFIEETKVIDGYPKKNSPWVVISDRENNTVYVDKSDQKSPKEIKFLEPLLVLNYKKSSGLVKVAEYVSDALLRKTSKKAIKSYGWIPEDQLLLWTNALKNQENGFTIKAALVPNNIDVMKTGDKYLQNDSVLVYTSPQLTQARKKKLPVGQLVYIYKQSENNKRYLIGKSPEIKIDSYEDNVYGWVSSNMISYWGEKYAVRIPNKENYDSIINKIGLTKPLQSPESNDKKYLKNNYSSNALDNIIPVSLKDADKVEKNKLKYSANILDYNKNFVFNVAGKPIYFDQYKEIITNNKNLNIVFALDISAENSKSIAIAKSIFQDFQVKIDKLSYYKNIKYGVVLYKNNNCGDNMAVSELSDSFEVISKYIDDRSKEMKCNGPSGQPYQLALASAGNLLRNVPDESNIVVAIGSTAASGTGIGDAIRTLSQSRARIVAFQSFSGAGNEFNNFVLASEGIITQSAKNVAKLKMEKIVDQNEVTNKNNYNLVGNEDGLYSLDYPKTSMTQGFVIYPRKGELASNSLLAKALDSITTQITKENKEIDASLTKYFKSNVGVAKTEIKPRYRSLFPGAPSPMPAEFSSQFVTIDHPFLIKGEIQNDLKYSPLIDRGILISSEEYENLRQLYLSIYHETIIKNRDFNQSTAIKRYMKIVKDNYTTLKEFQAKDLGKKTMAYAIATSTGYDTYNEDIMTKYTLNDWRKKKIIDPTIVKEYFANYKVLADRLLENKNNKKIVIKQNGETYYWINQYYLPNLYNIHVE</sequence>
<feature type="domain" description="Type VI secretion system TssR-like second" evidence="2">
    <location>
        <begin position="144"/>
        <end position="227"/>
    </location>
</feature>
<organism evidence="5 6">
    <name type="scientific">Empedobacter falsenii</name>
    <dbReference type="NCBI Taxonomy" id="343874"/>
    <lineage>
        <taxon>Bacteria</taxon>
        <taxon>Pseudomonadati</taxon>
        <taxon>Bacteroidota</taxon>
        <taxon>Flavobacteriia</taxon>
        <taxon>Flavobacteriales</taxon>
        <taxon>Weeksellaceae</taxon>
        <taxon>Empedobacter</taxon>
    </lineage>
</organism>
<feature type="domain" description="Type VI secretion system TssR-like VWA" evidence="4">
    <location>
        <begin position="288"/>
        <end position="585"/>
    </location>
</feature>
<dbReference type="RefSeq" id="WP_180906415.1">
    <property type="nucleotide sequence ID" value="NZ_CP040908.1"/>
</dbReference>
<dbReference type="AlphaFoldDB" id="A0A7H9DSK8"/>
<dbReference type="InterPro" id="IPR040530">
    <property type="entry name" value="T6SS_TssR-like_N"/>
</dbReference>
<dbReference type="InterPro" id="IPR049360">
    <property type="entry name" value="T6SS_TssR-like_VWA"/>
</dbReference>
<dbReference type="InterPro" id="IPR049359">
    <property type="entry name" value="T6SS_TssR-like_dom_2"/>
</dbReference>
<feature type="domain" description="Type VI secretion system TssR-like C-terminal" evidence="3">
    <location>
        <begin position="644"/>
        <end position="784"/>
    </location>
</feature>